<sequence>MNGPTLNDIMHLSDDNEVKKALLNAGIGNDYDAFCERVEDALIDGVIHMERMKPQFAGLGEDALTGILAFGLEMKGFAADHDSYRNGHCDLLVKQGRFEWYGEAKLDKGPQYTLEGFRQLCDRYAPGSGYARRGGLIVYTQKSNKLEVLNDWVAKIKADYEHATVFSPVCLNTLTSMSSHSHPATGLPMRVRHYPISFFHQPTDKSARSRKSSS</sequence>
<accession>A0AAJ5S0F3</accession>
<evidence type="ECO:0000313" key="2">
    <source>
        <dbReference type="Proteomes" id="UP001217631"/>
    </source>
</evidence>
<dbReference type="RefSeq" id="WP_274999981.1">
    <property type="nucleotide sequence ID" value="NZ_CP118677.1"/>
</dbReference>
<reference evidence="1" key="1">
    <citation type="submission" date="2023-02" db="EMBL/GenBank/DDBJ databases">
        <title>tmexCD-toprJ-like cluster.</title>
        <authorList>
            <person name="Gao X."/>
            <person name="Wang C."/>
            <person name="Liu J."/>
        </authorList>
    </citation>
    <scope>NUCLEOTIDE SEQUENCE</scope>
    <source>
        <strain evidence="1">GDW21C697WI</strain>
    </source>
</reference>
<dbReference type="AlphaFoldDB" id="A0AAJ5S0F3"/>
<proteinExistence type="predicted"/>
<protein>
    <submittedName>
        <fullName evidence="1">Uncharacterized protein</fullName>
    </submittedName>
</protein>
<dbReference type="EMBL" id="CP118677">
    <property type="protein sequence ID" value="WEA19041.1"/>
    <property type="molecule type" value="Genomic_DNA"/>
</dbReference>
<gene>
    <name evidence="1" type="ORF">PWA60_17290</name>
</gene>
<name>A0AAJ5S0F3_9PSED</name>
<dbReference type="Proteomes" id="UP001217631">
    <property type="component" value="Chromosome"/>
</dbReference>
<organism evidence="1 2">
    <name type="scientific">Pseudomonas juntendi</name>
    <dbReference type="NCBI Taxonomy" id="2666183"/>
    <lineage>
        <taxon>Bacteria</taxon>
        <taxon>Pseudomonadati</taxon>
        <taxon>Pseudomonadota</taxon>
        <taxon>Gammaproteobacteria</taxon>
        <taxon>Pseudomonadales</taxon>
        <taxon>Pseudomonadaceae</taxon>
        <taxon>Pseudomonas</taxon>
    </lineage>
</organism>
<evidence type="ECO:0000313" key="1">
    <source>
        <dbReference type="EMBL" id="WEA19041.1"/>
    </source>
</evidence>